<dbReference type="EMBL" id="KL198022">
    <property type="protein sequence ID" value="KDQ18197.1"/>
    <property type="molecule type" value="Genomic_DNA"/>
</dbReference>
<feature type="region of interest" description="Disordered" evidence="1">
    <location>
        <begin position="537"/>
        <end position="592"/>
    </location>
</feature>
<feature type="compositionally biased region" description="Acidic residues" evidence="1">
    <location>
        <begin position="542"/>
        <end position="592"/>
    </location>
</feature>
<protein>
    <submittedName>
        <fullName evidence="2">Uncharacterized protein</fullName>
    </submittedName>
</protein>
<dbReference type="OrthoDB" id="3139399at2759"/>
<gene>
    <name evidence="2" type="ORF">BOTBODRAFT_52984</name>
</gene>
<dbReference type="Gene3D" id="3.80.10.10">
    <property type="entry name" value="Ribonuclease Inhibitor"/>
    <property type="match status" value="1"/>
</dbReference>
<dbReference type="HOGENOM" id="CLU_499637_0_0_1"/>
<keyword evidence="3" id="KW-1185">Reference proteome</keyword>
<evidence type="ECO:0000256" key="1">
    <source>
        <dbReference type="SAM" id="MobiDB-lite"/>
    </source>
</evidence>
<reference evidence="3" key="1">
    <citation type="journal article" date="2014" name="Proc. Natl. Acad. Sci. U.S.A.">
        <title>Extensive sampling of basidiomycete genomes demonstrates inadequacy of the white-rot/brown-rot paradigm for wood decay fungi.</title>
        <authorList>
            <person name="Riley R."/>
            <person name="Salamov A.A."/>
            <person name="Brown D.W."/>
            <person name="Nagy L.G."/>
            <person name="Floudas D."/>
            <person name="Held B.W."/>
            <person name="Levasseur A."/>
            <person name="Lombard V."/>
            <person name="Morin E."/>
            <person name="Otillar R."/>
            <person name="Lindquist E.A."/>
            <person name="Sun H."/>
            <person name="LaButti K.M."/>
            <person name="Schmutz J."/>
            <person name="Jabbour D."/>
            <person name="Luo H."/>
            <person name="Baker S.E."/>
            <person name="Pisabarro A.G."/>
            <person name="Walton J.D."/>
            <person name="Blanchette R.A."/>
            <person name="Henrissat B."/>
            <person name="Martin F."/>
            <person name="Cullen D."/>
            <person name="Hibbett D.S."/>
            <person name="Grigoriev I.V."/>
        </authorList>
    </citation>
    <scope>NUCLEOTIDE SEQUENCE [LARGE SCALE GENOMIC DNA]</scope>
    <source>
        <strain evidence="3">FD-172 SS1</strain>
    </source>
</reference>
<dbReference type="InParanoid" id="A0A067N219"/>
<dbReference type="Gene3D" id="1.20.1280.50">
    <property type="match status" value="1"/>
</dbReference>
<dbReference type="AlphaFoldDB" id="A0A067N219"/>
<dbReference type="SUPFAM" id="SSF52047">
    <property type="entry name" value="RNI-like"/>
    <property type="match status" value="1"/>
</dbReference>
<dbReference type="STRING" id="930990.A0A067N219"/>
<dbReference type="Proteomes" id="UP000027195">
    <property type="component" value="Unassembled WGS sequence"/>
</dbReference>
<dbReference type="InterPro" id="IPR036047">
    <property type="entry name" value="F-box-like_dom_sf"/>
</dbReference>
<name>A0A067N219_BOTB1</name>
<dbReference type="InterPro" id="IPR032675">
    <property type="entry name" value="LRR_dom_sf"/>
</dbReference>
<accession>A0A067N219</accession>
<sequence>MATRSTEDVARKAVLNTLDGDIKIVGGSIEALLATTRALDQKCAQTDYSFTPAKASDLVEAATAEQVMSEIGKRIDDMRVLEDRLRIGRIALHALRNRSHALSPINRLPDECLSTIFLKGYEDDIPPKIFVFDATRCRDDSHVEDSHAFALMVSQVCRRWRSVALGTRELWSQLLIANFYESTANRVEASLERARNYPLKLVFDRFINHDQLHLRLKQPNWPATQVLGLLEPKVSQCAHLSVCLGGVDTENLLHAFAHATNPARLRTLKLTGRDRSAKLDGENWEKGKMVEMMRDVRVLHLQECAIHWKYPTFMTQLTELQLSEIGGRNWPSAQQMMDILCACPSLEYLGFCDIGLRGVVSTTGLTATMPRLQTLSIAYSKWGFFTYLLPFVRTPALVNLGIHGRLHEDESTSSLSNFATAASQTLRRLHLSFMHETLPAARIPPLLRLLPNLTTLELTFILNPEPTLTPLSTDEDLCPSLENFILTDCFASRTKISSILWRMVERRSAGERPRPLNQVKVYQGHGVGSSVVDVEFSWLKSDDEEEEEEEEEEGMGEDSDGEDDEEREEGSDHDEGDAGEEAEDEADGTIDD</sequence>
<evidence type="ECO:0000313" key="3">
    <source>
        <dbReference type="Proteomes" id="UP000027195"/>
    </source>
</evidence>
<evidence type="ECO:0000313" key="2">
    <source>
        <dbReference type="EMBL" id="KDQ18197.1"/>
    </source>
</evidence>
<dbReference type="SUPFAM" id="SSF81383">
    <property type="entry name" value="F-box domain"/>
    <property type="match status" value="1"/>
</dbReference>
<proteinExistence type="predicted"/>
<organism evidence="2 3">
    <name type="scientific">Botryobasidium botryosum (strain FD-172 SS1)</name>
    <dbReference type="NCBI Taxonomy" id="930990"/>
    <lineage>
        <taxon>Eukaryota</taxon>
        <taxon>Fungi</taxon>
        <taxon>Dikarya</taxon>
        <taxon>Basidiomycota</taxon>
        <taxon>Agaricomycotina</taxon>
        <taxon>Agaricomycetes</taxon>
        <taxon>Cantharellales</taxon>
        <taxon>Botryobasidiaceae</taxon>
        <taxon>Botryobasidium</taxon>
    </lineage>
</organism>